<sequence length="249" mass="27351">MIGVFDSGSGGLTVLKEVRVRLPKADILYFGDIKNAPYGTKTHNELVRLTKDAVELLQSMGAHHIVSACNSVSAALALSSPLPHLTEMTEPTAASFRGTPARIVLTATPATIDSQIYQRAFHEIDKEIATVAIPELAGAIEFGSSDAEIERIIRDAFATVDLSRYDTLILGCTHYPLVEYVFKYIFKYVPIEIIDPAVAVAKRVEERLAQSEEGGGTTRFLISRESALFRDRVAHLWSHVGTPRIEVIE</sequence>
<dbReference type="GO" id="GO:0047661">
    <property type="term" value="F:amino-acid racemase activity"/>
    <property type="evidence" value="ECO:0007669"/>
    <property type="project" value="InterPro"/>
</dbReference>
<dbReference type="PANTHER" id="PTHR21198">
    <property type="entry name" value="GLUTAMATE RACEMASE"/>
    <property type="match status" value="1"/>
</dbReference>
<protein>
    <submittedName>
        <fullName evidence="2">Uncharacterized protein</fullName>
    </submittedName>
</protein>
<dbReference type="InterPro" id="IPR015942">
    <property type="entry name" value="Asp/Glu/hydantoin_racemase"/>
</dbReference>
<dbReference type="PANTHER" id="PTHR21198:SF3">
    <property type="entry name" value="GLUTAMATE RACEMASE"/>
    <property type="match status" value="1"/>
</dbReference>
<reference evidence="3" key="1">
    <citation type="submission" date="2017-09" db="EMBL/GenBank/DDBJ databases">
        <title>Depth-based differentiation of microbial function through sediment-hosted aquifers and enrichment of novel symbionts in the deep terrestrial subsurface.</title>
        <authorList>
            <person name="Probst A.J."/>
            <person name="Ladd B."/>
            <person name="Jarett J.K."/>
            <person name="Geller-Mcgrath D.E."/>
            <person name="Sieber C.M.K."/>
            <person name="Emerson J.B."/>
            <person name="Anantharaman K."/>
            <person name="Thomas B.C."/>
            <person name="Malmstrom R."/>
            <person name="Stieglmeier M."/>
            <person name="Klingl A."/>
            <person name="Woyke T."/>
            <person name="Ryan C.M."/>
            <person name="Banfield J.F."/>
        </authorList>
    </citation>
    <scope>NUCLEOTIDE SEQUENCE [LARGE SCALE GENOMIC DNA]</scope>
</reference>
<evidence type="ECO:0000313" key="2">
    <source>
        <dbReference type="EMBL" id="PIR83449.1"/>
    </source>
</evidence>
<comment type="caution">
    <text evidence="2">The sequence shown here is derived from an EMBL/GenBank/DDBJ whole genome shotgun (WGS) entry which is preliminary data.</text>
</comment>
<name>A0A2H0UAL5_9BACT</name>
<dbReference type="InterPro" id="IPR001920">
    <property type="entry name" value="Asp/Glu_race"/>
</dbReference>
<gene>
    <name evidence="2" type="ORF">COU19_00610</name>
</gene>
<dbReference type="PROSITE" id="PS00924">
    <property type="entry name" value="ASP_GLU_RACEMASE_2"/>
    <property type="match status" value="1"/>
</dbReference>
<evidence type="ECO:0000256" key="1">
    <source>
        <dbReference type="ARBA" id="ARBA00023235"/>
    </source>
</evidence>
<dbReference type="Pfam" id="PF01177">
    <property type="entry name" value="Asp_Glu_race"/>
    <property type="match status" value="1"/>
</dbReference>
<dbReference type="EMBL" id="PFBL01000004">
    <property type="protein sequence ID" value="PIR83449.1"/>
    <property type="molecule type" value="Genomic_DNA"/>
</dbReference>
<organism evidence="2 3">
    <name type="scientific">Candidatus Kaiserbacteria bacterium CG10_big_fil_rev_8_21_14_0_10_56_12</name>
    <dbReference type="NCBI Taxonomy" id="1974611"/>
    <lineage>
        <taxon>Bacteria</taxon>
        <taxon>Candidatus Kaiseribacteriota</taxon>
    </lineage>
</organism>
<keyword evidence="1" id="KW-0413">Isomerase</keyword>
<dbReference type="AlphaFoldDB" id="A0A2H0UAL5"/>
<evidence type="ECO:0000313" key="3">
    <source>
        <dbReference type="Proteomes" id="UP000230179"/>
    </source>
</evidence>
<dbReference type="Gene3D" id="3.40.50.1860">
    <property type="match status" value="2"/>
</dbReference>
<accession>A0A2H0UAL5</accession>
<proteinExistence type="predicted"/>
<dbReference type="InterPro" id="IPR033134">
    <property type="entry name" value="Asp/Glu_racemase_AS_2"/>
</dbReference>
<dbReference type="Proteomes" id="UP000230179">
    <property type="component" value="Unassembled WGS sequence"/>
</dbReference>
<dbReference type="SUPFAM" id="SSF53681">
    <property type="entry name" value="Aspartate/glutamate racemase"/>
    <property type="match status" value="2"/>
</dbReference>